<protein>
    <submittedName>
        <fullName evidence="1">Uncharacterized protein</fullName>
    </submittedName>
</protein>
<organism evidence="1 2">
    <name type="scientific">Penicillium nordicum</name>
    <dbReference type="NCBI Taxonomy" id="229535"/>
    <lineage>
        <taxon>Eukaryota</taxon>
        <taxon>Fungi</taxon>
        <taxon>Dikarya</taxon>
        <taxon>Ascomycota</taxon>
        <taxon>Pezizomycotina</taxon>
        <taxon>Eurotiomycetes</taxon>
        <taxon>Eurotiomycetidae</taxon>
        <taxon>Eurotiales</taxon>
        <taxon>Aspergillaceae</taxon>
        <taxon>Penicillium</taxon>
    </lineage>
</organism>
<dbReference type="AlphaFoldDB" id="A0A0N0RYW3"/>
<keyword evidence="2" id="KW-1185">Reference proteome</keyword>
<evidence type="ECO:0000313" key="1">
    <source>
        <dbReference type="EMBL" id="KOS43372.1"/>
    </source>
</evidence>
<reference evidence="1 2" key="1">
    <citation type="submission" date="2015-08" db="EMBL/GenBank/DDBJ databases">
        <title>Genome sequencing of Penicillium nordicum.</title>
        <authorList>
            <person name="Nguyen H.D."/>
            <person name="Seifert K.A."/>
        </authorList>
    </citation>
    <scope>NUCLEOTIDE SEQUENCE [LARGE SCALE GENOMIC DNA]</scope>
    <source>
        <strain evidence="1 2">DAOMC 185683</strain>
    </source>
</reference>
<evidence type="ECO:0000313" key="2">
    <source>
        <dbReference type="Proteomes" id="UP000037696"/>
    </source>
</evidence>
<dbReference type="EMBL" id="LHQQ01000083">
    <property type="protein sequence ID" value="KOS43372.1"/>
    <property type="molecule type" value="Genomic_DNA"/>
</dbReference>
<name>A0A0N0RYW3_9EURO</name>
<dbReference type="Proteomes" id="UP000037696">
    <property type="component" value="Unassembled WGS sequence"/>
</dbReference>
<gene>
    <name evidence="1" type="ORF">ACN38_g5723</name>
</gene>
<accession>A0A0N0RYW3</accession>
<feature type="non-terminal residue" evidence="1">
    <location>
        <position position="140"/>
    </location>
</feature>
<proteinExistence type="predicted"/>
<sequence>MTRKPATIPRDVIGSTESSAKPREVGLILPLNYYGPWLDQKRLITFCQELSRNALYNSLPYKDSPTPKLAAKRSTKFSTDSIQIYFRFDLDSLQIQLRSNSDPIQIQFSDMNTTVCWEKAGEEFLIDKTNHAGVYIPCRN</sequence>
<comment type="caution">
    <text evidence="1">The sequence shown here is derived from an EMBL/GenBank/DDBJ whole genome shotgun (WGS) entry which is preliminary data.</text>
</comment>